<gene>
    <name evidence="1" type="ORF">Nepgr_033509</name>
</gene>
<organism evidence="1 2">
    <name type="scientific">Nepenthes gracilis</name>
    <name type="common">Slender pitcher plant</name>
    <dbReference type="NCBI Taxonomy" id="150966"/>
    <lineage>
        <taxon>Eukaryota</taxon>
        <taxon>Viridiplantae</taxon>
        <taxon>Streptophyta</taxon>
        <taxon>Embryophyta</taxon>
        <taxon>Tracheophyta</taxon>
        <taxon>Spermatophyta</taxon>
        <taxon>Magnoliopsida</taxon>
        <taxon>eudicotyledons</taxon>
        <taxon>Gunneridae</taxon>
        <taxon>Pentapetalae</taxon>
        <taxon>Caryophyllales</taxon>
        <taxon>Nepenthaceae</taxon>
        <taxon>Nepenthes</taxon>
    </lineage>
</organism>
<name>A0AAD3Y8F5_NEPGR</name>
<sequence length="84" mass="9340">MHSSSSWSRGSLWLPVTCHADVPHLPSMDDLCVRYTVRLAVMEFCLFGGPTVLCFCRNAPLLICQNAALHSARIAYMPVCNILM</sequence>
<evidence type="ECO:0000313" key="1">
    <source>
        <dbReference type="EMBL" id="GMH31665.1"/>
    </source>
</evidence>
<proteinExistence type="predicted"/>
<dbReference type="Proteomes" id="UP001279734">
    <property type="component" value="Unassembled WGS sequence"/>
</dbReference>
<evidence type="ECO:0000313" key="2">
    <source>
        <dbReference type="Proteomes" id="UP001279734"/>
    </source>
</evidence>
<comment type="caution">
    <text evidence="1">The sequence shown here is derived from an EMBL/GenBank/DDBJ whole genome shotgun (WGS) entry which is preliminary data.</text>
</comment>
<keyword evidence="2" id="KW-1185">Reference proteome</keyword>
<reference evidence="1" key="1">
    <citation type="submission" date="2023-05" db="EMBL/GenBank/DDBJ databases">
        <title>Nepenthes gracilis genome sequencing.</title>
        <authorList>
            <person name="Fukushima K."/>
        </authorList>
    </citation>
    <scope>NUCLEOTIDE SEQUENCE</scope>
    <source>
        <strain evidence="1">SING2019-196</strain>
    </source>
</reference>
<protein>
    <submittedName>
        <fullName evidence="1">Uncharacterized protein</fullName>
    </submittedName>
</protein>
<dbReference type="EMBL" id="BSYO01000040">
    <property type="protein sequence ID" value="GMH31665.1"/>
    <property type="molecule type" value="Genomic_DNA"/>
</dbReference>
<dbReference type="AlphaFoldDB" id="A0AAD3Y8F5"/>
<accession>A0AAD3Y8F5</accession>